<sequence length="261" mass="27911">MSESTLPHVALVTGGAKRLGRQIALDLARAGWDVAIHYSSSRKEAEHTAAEIQNLGRRTCLIAADLANQVDVNRVIGQCASTLGEPSCLVNNASLFEYDNASSFTYEQLQRHMAINVAAAISLTHALHQLRVESRYAFPQPAVAINLLDQKLINPNPDFLSYTLSKAALLEATRLLAQALAPQTRVVGLGPGITLVSGDQTDESFVQAHQQTPLGRSSTPSDIGAAVVYLASAHAITGTTLYVDGGQHLQPSDRDVMFLTG</sequence>
<dbReference type="SUPFAM" id="SSF51735">
    <property type="entry name" value="NAD(P)-binding Rossmann-fold domains"/>
    <property type="match status" value="1"/>
</dbReference>
<keyword evidence="2" id="KW-0560">Oxidoreductase</keyword>
<evidence type="ECO:0000313" key="4">
    <source>
        <dbReference type="Proteomes" id="UP000831607"/>
    </source>
</evidence>
<dbReference type="PANTHER" id="PTHR43639:SF1">
    <property type="entry name" value="SHORT-CHAIN DEHYDROGENASE_REDUCTASE FAMILY PROTEIN"/>
    <property type="match status" value="1"/>
</dbReference>
<dbReference type="NCBIfam" id="NF006597">
    <property type="entry name" value="PRK09134.1"/>
    <property type="match status" value="1"/>
</dbReference>
<evidence type="ECO:0000256" key="1">
    <source>
        <dbReference type="ARBA" id="ARBA00006484"/>
    </source>
</evidence>
<name>A0ABY4AHX5_9BURK</name>
<keyword evidence="4" id="KW-1185">Reference proteome</keyword>
<evidence type="ECO:0000313" key="3">
    <source>
        <dbReference type="EMBL" id="UOD49890.1"/>
    </source>
</evidence>
<dbReference type="PANTHER" id="PTHR43639">
    <property type="entry name" value="OXIDOREDUCTASE, SHORT-CHAIN DEHYDROGENASE/REDUCTASE FAMILY (AFU_ORTHOLOGUE AFUA_5G02870)"/>
    <property type="match status" value="1"/>
</dbReference>
<dbReference type="Pfam" id="PF13561">
    <property type="entry name" value="adh_short_C2"/>
    <property type="match status" value="1"/>
</dbReference>
<comment type="similarity">
    <text evidence="1">Belongs to the short-chain dehydrogenases/reductases (SDR) family.</text>
</comment>
<organism evidence="3 4">
    <name type="scientific">Orrella daihaiensis</name>
    <dbReference type="NCBI Taxonomy" id="2782176"/>
    <lineage>
        <taxon>Bacteria</taxon>
        <taxon>Pseudomonadati</taxon>
        <taxon>Pseudomonadota</taxon>
        <taxon>Betaproteobacteria</taxon>
        <taxon>Burkholderiales</taxon>
        <taxon>Alcaligenaceae</taxon>
        <taxon>Orrella</taxon>
    </lineage>
</organism>
<dbReference type="Proteomes" id="UP000831607">
    <property type="component" value="Chromosome"/>
</dbReference>
<dbReference type="PRINTS" id="PR00081">
    <property type="entry name" value="GDHRDH"/>
</dbReference>
<dbReference type="InterPro" id="IPR002347">
    <property type="entry name" value="SDR_fam"/>
</dbReference>
<dbReference type="RefSeq" id="WP_243478136.1">
    <property type="nucleotide sequence ID" value="NZ_CP063982.1"/>
</dbReference>
<reference evidence="3 4" key="1">
    <citation type="submission" date="2020-11" db="EMBL/GenBank/DDBJ databases">
        <title>Algicoccus daihaiensis sp.nov., isolated from Daihai Lake in Inner Mongolia.</title>
        <authorList>
            <person name="Kai J."/>
        </authorList>
    </citation>
    <scope>NUCLEOTIDE SEQUENCE [LARGE SCALE GENOMIC DNA]</scope>
    <source>
        <strain evidence="4">f23</strain>
    </source>
</reference>
<dbReference type="Gene3D" id="3.40.50.720">
    <property type="entry name" value="NAD(P)-binding Rossmann-like Domain"/>
    <property type="match status" value="1"/>
</dbReference>
<proteinExistence type="inferred from homology"/>
<gene>
    <name evidence="3" type="ORF">DHf2319_10615</name>
</gene>
<accession>A0ABY4AHX5</accession>
<evidence type="ECO:0000256" key="2">
    <source>
        <dbReference type="ARBA" id="ARBA00023002"/>
    </source>
</evidence>
<dbReference type="EMBL" id="CP063982">
    <property type="protein sequence ID" value="UOD49890.1"/>
    <property type="molecule type" value="Genomic_DNA"/>
</dbReference>
<protein>
    <submittedName>
        <fullName evidence="3">SDR family oxidoreductase</fullName>
    </submittedName>
</protein>
<dbReference type="InterPro" id="IPR036291">
    <property type="entry name" value="NAD(P)-bd_dom_sf"/>
</dbReference>